<dbReference type="AlphaFoldDB" id="T0GHG8"/>
<sequence length="76" mass="8413">MVTTHNERSLVDLPRVAIARRLKLAYANDEWAQLVAVTYLMLTALLQNCKPEDGDDLPEAGVRVAGKLAAPIQLRK</sequence>
<protein>
    <submittedName>
        <fullName evidence="1">Uncharacterized protein</fullName>
    </submittedName>
</protein>
<dbReference type="EMBL" id="AHMO02000007">
    <property type="protein sequence ID" value="EQA46294.1"/>
    <property type="molecule type" value="Genomic_DNA"/>
</dbReference>
<accession>T0GHG8</accession>
<name>T0GHG8_9LEPT</name>
<gene>
    <name evidence="1" type="ORF">LEP1GSC050_0132</name>
</gene>
<keyword evidence="2" id="KW-1185">Reference proteome</keyword>
<comment type="caution">
    <text evidence="1">The sequence shown here is derived from an EMBL/GenBank/DDBJ whole genome shotgun (WGS) entry which is preliminary data.</text>
</comment>
<dbReference type="Proteomes" id="UP000015454">
    <property type="component" value="Unassembled WGS sequence"/>
</dbReference>
<proteinExistence type="predicted"/>
<organism evidence="1 2">
    <name type="scientific">Leptospira broomii serovar Hurstbridge str. 5399</name>
    <dbReference type="NCBI Taxonomy" id="1049789"/>
    <lineage>
        <taxon>Bacteria</taxon>
        <taxon>Pseudomonadati</taxon>
        <taxon>Spirochaetota</taxon>
        <taxon>Spirochaetia</taxon>
        <taxon>Leptospirales</taxon>
        <taxon>Leptospiraceae</taxon>
        <taxon>Leptospira</taxon>
    </lineage>
</organism>
<reference evidence="1" key="1">
    <citation type="submission" date="2013-05" db="EMBL/GenBank/DDBJ databases">
        <authorList>
            <person name="Harkins D.M."/>
            <person name="Durkin A.S."/>
            <person name="Brinkac L.M."/>
            <person name="Haft D.H."/>
            <person name="Selengut J.D."/>
            <person name="Sanka R."/>
            <person name="DePew J."/>
            <person name="Purushe J."/>
            <person name="Hartskeerl R.A."/>
            <person name="Ahmed A."/>
            <person name="van der Linden H."/>
            <person name="Goris M.G.A."/>
            <person name="Vinetz J.M."/>
            <person name="Sutton G.G."/>
            <person name="Nierman W.C."/>
            <person name="Fouts D.E."/>
        </authorList>
    </citation>
    <scope>NUCLEOTIDE SEQUENCE [LARGE SCALE GENOMIC DNA]</scope>
    <source>
        <strain evidence="1">5399</strain>
    </source>
</reference>
<evidence type="ECO:0000313" key="2">
    <source>
        <dbReference type="Proteomes" id="UP000015454"/>
    </source>
</evidence>
<evidence type="ECO:0000313" key="1">
    <source>
        <dbReference type="EMBL" id="EQA46294.1"/>
    </source>
</evidence>